<keyword evidence="4" id="KW-1185">Reference proteome</keyword>
<gene>
    <name evidence="2" type="ORF">BG57_12255</name>
    <name evidence="1" type="ORF">GCM10010985_37140</name>
</gene>
<accession>A0A069NV83</accession>
<reference evidence="4" key="3">
    <citation type="journal article" date="2019" name="Int. J. Syst. Evol. Microbiol.">
        <title>The Global Catalogue of Microorganisms (GCM) 10K type strain sequencing project: providing services to taxonomists for standard genome sequencing and annotation.</title>
        <authorList>
            <consortium name="The Broad Institute Genomics Platform"/>
            <consortium name="The Broad Institute Genome Sequencing Center for Infectious Disease"/>
            <person name="Wu L."/>
            <person name="Ma J."/>
        </authorList>
    </citation>
    <scope>NUCLEOTIDE SEQUENCE [LARGE SCALE GENOMIC DNA]</scope>
    <source>
        <strain evidence="4">CGMCC 1.11013</strain>
    </source>
</reference>
<sequence length="72" mass="8105">MARMIKVGNHEFHVAVQPLYAGGFTFVVVDRDLTGPRATEVRHESALRFETEEAAYGGGSAHARRRAKMYRQ</sequence>
<evidence type="ECO:0000313" key="2">
    <source>
        <dbReference type="EMBL" id="KDR32210.1"/>
    </source>
</evidence>
<evidence type="ECO:0000313" key="3">
    <source>
        <dbReference type="Proteomes" id="UP000027439"/>
    </source>
</evidence>
<proteinExistence type="predicted"/>
<dbReference type="RefSeq" id="WP_035967335.1">
    <property type="nucleotide sequence ID" value="NZ_BMEG01000006.1"/>
</dbReference>
<dbReference type="EMBL" id="JFHE01000020">
    <property type="protein sequence ID" value="KDR32210.1"/>
    <property type="molecule type" value="Genomic_DNA"/>
</dbReference>
<dbReference type="OrthoDB" id="9134388at2"/>
<dbReference type="AlphaFoldDB" id="A0A069NV83"/>
<evidence type="ECO:0000313" key="1">
    <source>
        <dbReference type="EMBL" id="GGD79206.1"/>
    </source>
</evidence>
<comment type="caution">
    <text evidence="2">The sequence shown here is derived from an EMBL/GenBank/DDBJ whole genome shotgun (WGS) entry which is preliminary data.</text>
</comment>
<reference evidence="1" key="1">
    <citation type="journal article" date="2014" name="Int. J. Syst. Evol. Microbiol.">
        <title>Complete genome of a new Firmicutes species belonging to the dominant human colonic microbiota ('Ruminococcus bicirculans') reveals two chromosomes and a selective capacity to utilize plant glucans.</title>
        <authorList>
            <consortium name="NISC Comparative Sequencing Program"/>
            <person name="Wegmann U."/>
            <person name="Louis P."/>
            <person name="Goesmann A."/>
            <person name="Henrissat B."/>
            <person name="Duncan S.H."/>
            <person name="Flint H.J."/>
        </authorList>
    </citation>
    <scope>NUCLEOTIDE SEQUENCE</scope>
    <source>
        <strain evidence="1">CGMCC 1.11013</strain>
    </source>
</reference>
<dbReference type="Proteomes" id="UP000027439">
    <property type="component" value="Unassembled WGS sequence"/>
</dbReference>
<organism evidence="2 3">
    <name type="scientific">Caballeronia grimmiae</name>
    <dbReference type="NCBI Taxonomy" id="1071679"/>
    <lineage>
        <taxon>Bacteria</taxon>
        <taxon>Pseudomonadati</taxon>
        <taxon>Pseudomonadota</taxon>
        <taxon>Betaproteobacteria</taxon>
        <taxon>Burkholderiales</taxon>
        <taxon>Burkholderiaceae</taxon>
        <taxon>Caballeronia</taxon>
    </lineage>
</organism>
<dbReference type="Proteomes" id="UP000597138">
    <property type="component" value="Unassembled WGS sequence"/>
</dbReference>
<evidence type="ECO:0000313" key="4">
    <source>
        <dbReference type="Proteomes" id="UP000597138"/>
    </source>
</evidence>
<protein>
    <submittedName>
        <fullName evidence="2">Uncharacterized protein</fullName>
    </submittedName>
</protein>
<reference evidence="2 3" key="2">
    <citation type="submission" date="2014-03" db="EMBL/GenBank/DDBJ databases">
        <title>Draft Genome Sequences of Four Burkholderia Strains.</title>
        <authorList>
            <person name="Liu X.Y."/>
            <person name="Li C.X."/>
            <person name="Xu J.H."/>
        </authorList>
    </citation>
    <scope>NUCLEOTIDE SEQUENCE [LARGE SCALE GENOMIC DNA]</scope>
    <source>
        <strain evidence="2 3">R27</strain>
    </source>
</reference>
<reference evidence="1" key="4">
    <citation type="submission" date="2024-05" db="EMBL/GenBank/DDBJ databases">
        <authorList>
            <person name="Sun Q."/>
            <person name="Zhou Y."/>
        </authorList>
    </citation>
    <scope>NUCLEOTIDE SEQUENCE</scope>
    <source>
        <strain evidence="1">CGMCC 1.11013</strain>
    </source>
</reference>
<dbReference type="EMBL" id="BMEG01000006">
    <property type="protein sequence ID" value="GGD79206.1"/>
    <property type="molecule type" value="Genomic_DNA"/>
</dbReference>
<name>A0A069NV83_9BURK</name>